<dbReference type="Gene3D" id="3.20.20.70">
    <property type="entry name" value="Aldolase class I"/>
    <property type="match status" value="1"/>
</dbReference>
<dbReference type="InterPro" id="IPR013785">
    <property type="entry name" value="Aldolase_TIM"/>
</dbReference>
<dbReference type="GO" id="GO:0005737">
    <property type="term" value="C:cytoplasm"/>
    <property type="evidence" value="ECO:0007669"/>
    <property type="project" value="UniProtKB-SubCell"/>
</dbReference>
<accession>A0A6C0EI87</accession>
<evidence type="ECO:0000256" key="5">
    <source>
        <dbReference type="ARBA" id="ARBA00022679"/>
    </source>
</evidence>
<dbReference type="Pfam" id="PF00793">
    <property type="entry name" value="DAHP_synth_1"/>
    <property type="match status" value="1"/>
</dbReference>
<evidence type="ECO:0000256" key="4">
    <source>
        <dbReference type="ARBA" id="ARBA00022490"/>
    </source>
</evidence>
<evidence type="ECO:0000259" key="7">
    <source>
        <dbReference type="Pfam" id="PF00793"/>
    </source>
</evidence>
<dbReference type="NCBIfam" id="NF003543">
    <property type="entry name" value="PRK05198.1"/>
    <property type="match status" value="1"/>
</dbReference>
<protein>
    <recommendedName>
        <fullName evidence="3">3-deoxy-8-phosphooctulonate synthase</fullName>
        <ecNumber evidence="3">2.5.1.55</ecNumber>
    </recommendedName>
</protein>
<comment type="subcellular location">
    <subcellularLocation>
        <location evidence="1">Cytoplasm</location>
    </subcellularLocation>
</comment>
<dbReference type="PANTHER" id="PTHR21057">
    <property type="entry name" value="PHOSPHO-2-DEHYDRO-3-DEOXYHEPTONATE ALDOLASE"/>
    <property type="match status" value="1"/>
</dbReference>
<dbReference type="EMBL" id="MN738865">
    <property type="protein sequence ID" value="QHT28886.1"/>
    <property type="molecule type" value="Genomic_DNA"/>
</dbReference>
<reference evidence="8" key="1">
    <citation type="journal article" date="2020" name="Nature">
        <title>Giant virus diversity and host interactions through global metagenomics.</title>
        <authorList>
            <person name="Schulz F."/>
            <person name="Roux S."/>
            <person name="Paez-Espino D."/>
            <person name="Jungbluth S."/>
            <person name="Walsh D.A."/>
            <person name="Denef V.J."/>
            <person name="McMahon K.D."/>
            <person name="Konstantinidis K.T."/>
            <person name="Eloe-Fadrosh E.A."/>
            <person name="Kyrpides N.C."/>
            <person name="Woyke T."/>
        </authorList>
    </citation>
    <scope>NUCLEOTIDE SEQUENCE</scope>
    <source>
        <strain evidence="8">GVMAG-M-3300001351-8</strain>
    </source>
</reference>
<proteinExistence type="inferred from homology"/>
<organism evidence="8">
    <name type="scientific">viral metagenome</name>
    <dbReference type="NCBI Taxonomy" id="1070528"/>
    <lineage>
        <taxon>unclassified sequences</taxon>
        <taxon>metagenomes</taxon>
        <taxon>organismal metagenomes</taxon>
    </lineage>
</organism>
<dbReference type="EC" id="2.5.1.55" evidence="3"/>
<dbReference type="NCBIfam" id="TIGR01362">
    <property type="entry name" value="KDO8P_synth"/>
    <property type="match status" value="1"/>
</dbReference>
<dbReference type="AlphaFoldDB" id="A0A6C0EI87"/>
<evidence type="ECO:0000256" key="1">
    <source>
        <dbReference type="ARBA" id="ARBA00004496"/>
    </source>
</evidence>
<evidence type="ECO:0000313" key="8">
    <source>
        <dbReference type="EMBL" id="QHT28886.1"/>
    </source>
</evidence>
<dbReference type="GO" id="GO:0008676">
    <property type="term" value="F:3-deoxy-8-phosphooctulonate synthase activity"/>
    <property type="evidence" value="ECO:0007669"/>
    <property type="project" value="UniProtKB-EC"/>
</dbReference>
<dbReference type="SUPFAM" id="SSF51569">
    <property type="entry name" value="Aldolase"/>
    <property type="match status" value="1"/>
</dbReference>
<keyword evidence="5" id="KW-0808">Transferase</keyword>
<name>A0A6C0EI87_9ZZZZ</name>
<evidence type="ECO:0000256" key="3">
    <source>
        <dbReference type="ARBA" id="ARBA00012693"/>
    </source>
</evidence>
<comment type="similarity">
    <text evidence="2">Belongs to the KdsA family.</text>
</comment>
<evidence type="ECO:0000256" key="2">
    <source>
        <dbReference type="ARBA" id="ARBA00010499"/>
    </source>
</evidence>
<dbReference type="InterPro" id="IPR006218">
    <property type="entry name" value="DAHP1/KDSA"/>
</dbReference>
<evidence type="ECO:0000256" key="6">
    <source>
        <dbReference type="ARBA" id="ARBA00049112"/>
    </source>
</evidence>
<keyword evidence="4" id="KW-0963">Cytoplasm</keyword>
<dbReference type="InterPro" id="IPR006269">
    <property type="entry name" value="KDO8P_synthase"/>
</dbReference>
<feature type="domain" description="DAHP synthetase I/KDSA" evidence="7">
    <location>
        <begin position="12"/>
        <end position="268"/>
    </location>
</feature>
<comment type="catalytic activity">
    <reaction evidence="6">
        <text>D-arabinose 5-phosphate + phosphoenolpyruvate + H2O = 3-deoxy-alpha-D-manno-2-octulosonate-8-phosphate + phosphate</text>
        <dbReference type="Rhea" id="RHEA:14053"/>
        <dbReference type="ChEBI" id="CHEBI:15377"/>
        <dbReference type="ChEBI" id="CHEBI:43474"/>
        <dbReference type="ChEBI" id="CHEBI:57693"/>
        <dbReference type="ChEBI" id="CHEBI:58702"/>
        <dbReference type="ChEBI" id="CHEBI:85985"/>
        <dbReference type="EC" id="2.5.1.55"/>
    </reaction>
</comment>
<sequence>MTTVDLFKTLKNNFFIICGPNVIESREHVFKMCRSIKSILEPLNIPFVFKVSFDKANRTSLSSYRGIALEEASEIFRDLKQELGVYIITDIHESYQIDLIKDYVDIIQIPAFLCRQTDLLIAAGNSQKIIHIKKGQFCGAETMHHCVKKILSTGNNRILLCERGNMFGYNDLVVDPRNLIRLQSPDNLVTMDITHCLQKPGGINVNGTVCSGGERYLIPHMGRMAVTLGVNGIFMEVHDNPDKSLCDAPTQFPLNKLGDFVRELINIRKVVENNSNVEIF</sequence>